<reference evidence="3" key="1">
    <citation type="journal article" date="2019" name="Int. J. Syst. Evol. Microbiol.">
        <title>The Global Catalogue of Microorganisms (GCM) 10K type strain sequencing project: providing services to taxonomists for standard genome sequencing and annotation.</title>
        <authorList>
            <consortium name="The Broad Institute Genomics Platform"/>
            <consortium name="The Broad Institute Genome Sequencing Center for Infectious Disease"/>
            <person name="Wu L."/>
            <person name="Ma J."/>
        </authorList>
    </citation>
    <scope>NUCLEOTIDE SEQUENCE [LARGE SCALE GENOMIC DNA]</scope>
    <source>
        <strain evidence="3">JCM 15933</strain>
    </source>
</reference>
<sequence>MKPQEAPGALEIVRSFANTLDLEHGTDQLADAAGLAAWCRQHLPEVSPPALRDAVALRTALRDAIDGDPATLDAIAAAQPLRLRLGGQSALLTAGEDATDPLAARLLAVVAVGALDGTWERLKLCPAEDCRWAFYDHARNRKGVWCQMSECGNRRKVRDFRARRAAAG</sequence>
<dbReference type="InterPro" id="IPR023286">
    <property type="entry name" value="ABATE_dom_sf"/>
</dbReference>
<dbReference type="EMBL" id="BAAAQD010000017">
    <property type="protein sequence ID" value="GAA1542787.1"/>
    <property type="molecule type" value="Genomic_DNA"/>
</dbReference>
<dbReference type="PANTHER" id="PTHR35525">
    <property type="entry name" value="BLL6575 PROTEIN"/>
    <property type="match status" value="1"/>
</dbReference>
<dbReference type="PANTHER" id="PTHR35525:SF3">
    <property type="entry name" value="BLL6575 PROTEIN"/>
    <property type="match status" value="1"/>
</dbReference>
<dbReference type="InterPro" id="IPR021005">
    <property type="entry name" value="Znf_CGNR"/>
</dbReference>
<name>A0ABP4MEI7_9ACTN</name>
<evidence type="ECO:0000313" key="2">
    <source>
        <dbReference type="EMBL" id="GAA1542787.1"/>
    </source>
</evidence>
<protein>
    <submittedName>
        <fullName evidence="2">CGNR zinc finger domain-containing protein</fullName>
    </submittedName>
</protein>
<evidence type="ECO:0000259" key="1">
    <source>
        <dbReference type="Pfam" id="PF11706"/>
    </source>
</evidence>
<dbReference type="RefSeq" id="WP_344507318.1">
    <property type="nucleotide sequence ID" value="NZ_BAAAQD010000017.1"/>
</dbReference>
<gene>
    <name evidence="2" type="ORF">GCM10009827_072950</name>
</gene>
<accession>A0ABP4MEI7</accession>
<dbReference type="Pfam" id="PF11706">
    <property type="entry name" value="zf-CGNR"/>
    <property type="match status" value="1"/>
</dbReference>
<dbReference type="Pfam" id="PF07336">
    <property type="entry name" value="ABATE"/>
    <property type="match status" value="1"/>
</dbReference>
<dbReference type="SUPFAM" id="SSF160904">
    <property type="entry name" value="Jann2411-like"/>
    <property type="match status" value="1"/>
</dbReference>
<feature type="domain" description="Zinc finger CGNR" evidence="1">
    <location>
        <begin position="121"/>
        <end position="164"/>
    </location>
</feature>
<comment type="caution">
    <text evidence="2">The sequence shown here is derived from an EMBL/GenBank/DDBJ whole genome shotgun (WGS) entry which is preliminary data.</text>
</comment>
<organism evidence="2 3">
    <name type="scientific">Dactylosporangium maewongense</name>
    <dbReference type="NCBI Taxonomy" id="634393"/>
    <lineage>
        <taxon>Bacteria</taxon>
        <taxon>Bacillati</taxon>
        <taxon>Actinomycetota</taxon>
        <taxon>Actinomycetes</taxon>
        <taxon>Micromonosporales</taxon>
        <taxon>Micromonosporaceae</taxon>
        <taxon>Dactylosporangium</taxon>
    </lineage>
</organism>
<keyword evidence="3" id="KW-1185">Reference proteome</keyword>
<dbReference type="Gene3D" id="1.10.3300.10">
    <property type="entry name" value="Jann2411-like domain"/>
    <property type="match status" value="1"/>
</dbReference>
<evidence type="ECO:0000313" key="3">
    <source>
        <dbReference type="Proteomes" id="UP001501470"/>
    </source>
</evidence>
<dbReference type="Proteomes" id="UP001501470">
    <property type="component" value="Unassembled WGS sequence"/>
</dbReference>
<proteinExistence type="predicted"/>
<dbReference type="InterPro" id="IPR010852">
    <property type="entry name" value="ABATE"/>
</dbReference>